<comment type="caution">
    <text evidence="1">The sequence shown here is derived from an EMBL/GenBank/DDBJ whole genome shotgun (WGS) entry which is preliminary data.</text>
</comment>
<keyword evidence="2" id="KW-1185">Reference proteome</keyword>
<reference evidence="1 2" key="1">
    <citation type="submission" date="2024-02" db="EMBL/GenBank/DDBJ databases">
        <title>FIRST GENOME SEQUENCES OF Leishmania (Viannia) shawi, Leishmania (Viannia) lindenbergi AND Leishmania (Viannia) utingensis.</title>
        <authorList>
            <person name="Resadore F."/>
            <person name="Custodio M.G.F."/>
            <person name="Boite M.C."/>
            <person name="Cupolillo E."/>
            <person name="Ferreira G.E.M."/>
        </authorList>
    </citation>
    <scope>NUCLEOTIDE SEQUENCE [LARGE SCALE GENOMIC DNA]</scope>
    <source>
        <strain evidence="1 2">ITUB/BR/1977/M4964</strain>
    </source>
</reference>
<dbReference type="AlphaFoldDB" id="A0AAW3AHK1"/>
<accession>A0AAW3AHK1</accession>
<gene>
    <name evidence="1" type="ORF">Q4I30_003658</name>
</gene>
<sequence length="23" mass="2466">MVWKALFPSLLLTPALSVSAYAS</sequence>
<organism evidence="1 2">
    <name type="scientific">Leishmania utingensis</name>
    <dbReference type="NCBI Taxonomy" id="653362"/>
    <lineage>
        <taxon>Eukaryota</taxon>
        <taxon>Discoba</taxon>
        <taxon>Euglenozoa</taxon>
        <taxon>Kinetoplastea</taxon>
        <taxon>Metakinetoplastina</taxon>
        <taxon>Trypanosomatida</taxon>
        <taxon>Trypanosomatidae</taxon>
        <taxon>Leishmaniinae</taxon>
        <taxon>Leishmania</taxon>
    </lineage>
</organism>
<evidence type="ECO:0000313" key="1">
    <source>
        <dbReference type="EMBL" id="KAL0506923.1"/>
    </source>
</evidence>
<proteinExistence type="predicted"/>
<protein>
    <submittedName>
        <fullName evidence="1">Uncharacterized protein</fullName>
    </submittedName>
</protein>
<dbReference type="Proteomes" id="UP001482455">
    <property type="component" value="Unassembled WGS sequence"/>
</dbReference>
<dbReference type="EMBL" id="JBAMZL010000023">
    <property type="protein sequence ID" value="KAL0506923.1"/>
    <property type="molecule type" value="Genomic_DNA"/>
</dbReference>
<name>A0AAW3AHK1_9TRYP</name>
<evidence type="ECO:0000313" key="2">
    <source>
        <dbReference type="Proteomes" id="UP001482455"/>
    </source>
</evidence>